<evidence type="ECO:0000256" key="1">
    <source>
        <dbReference type="ARBA" id="ARBA00010139"/>
    </source>
</evidence>
<name>A0AAD6S3D0_9AGAR</name>
<evidence type="ECO:0000256" key="5">
    <source>
        <dbReference type="SAM" id="Phobius"/>
    </source>
</evidence>
<dbReference type="AlphaFoldDB" id="A0AAD6S3D0"/>
<feature type="transmembrane region" description="Helical" evidence="5">
    <location>
        <begin position="507"/>
        <end position="528"/>
    </location>
</feature>
<keyword evidence="5" id="KW-0472">Membrane</keyword>
<gene>
    <name evidence="6" type="ORF">C8F04DRAFT_1143911</name>
</gene>
<evidence type="ECO:0000313" key="6">
    <source>
        <dbReference type="EMBL" id="KAJ7020476.1"/>
    </source>
</evidence>
<proteinExistence type="inferred from homology"/>
<keyword evidence="5" id="KW-0812">Transmembrane</keyword>
<dbReference type="PANTHER" id="PTHR42877:SF4">
    <property type="entry name" value="FAD_NAD(P)-BINDING DOMAIN-CONTAINING PROTEIN-RELATED"/>
    <property type="match status" value="1"/>
</dbReference>
<dbReference type="Gene3D" id="3.50.50.60">
    <property type="entry name" value="FAD/NAD(P)-binding domain"/>
    <property type="match status" value="2"/>
</dbReference>
<dbReference type="Pfam" id="PF00743">
    <property type="entry name" value="FMO-like"/>
    <property type="match status" value="1"/>
</dbReference>
<accession>A0AAD6S3D0</accession>
<dbReference type="GO" id="GO:0050661">
    <property type="term" value="F:NADP binding"/>
    <property type="evidence" value="ECO:0007669"/>
    <property type="project" value="InterPro"/>
</dbReference>
<organism evidence="6 7">
    <name type="scientific">Mycena alexandri</name>
    <dbReference type="NCBI Taxonomy" id="1745969"/>
    <lineage>
        <taxon>Eukaryota</taxon>
        <taxon>Fungi</taxon>
        <taxon>Dikarya</taxon>
        <taxon>Basidiomycota</taxon>
        <taxon>Agaricomycotina</taxon>
        <taxon>Agaricomycetes</taxon>
        <taxon>Agaricomycetidae</taxon>
        <taxon>Agaricales</taxon>
        <taxon>Marasmiineae</taxon>
        <taxon>Mycenaceae</taxon>
        <taxon>Mycena</taxon>
    </lineage>
</organism>
<dbReference type="Proteomes" id="UP001218188">
    <property type="component" value="Unassembled WGS sequence"/>
</dbReference>
<comment type="caution">
    <text evidence="6">The sequence shown here is derived from an EMBL/GenBank/DDBJ whole genome shotgun (WGS) entry which is preliminary data.</text>
</comment>
<sequence length="529" mass="59884">MSLNVSEQPHIVIIGAGIGGMTMAIELMRMGVSNFTILEKAGEIGGTWRDNIYPGCASDVAIHFYCLSTDLRSDWTHSHAFQPAIQEYWLQLARKYDLYPHIIFNRKVVSAQWDIRMQKYDILTEDLDGTLIPLAATIIVSATGLLEIPRFPDIPGISSFRGDSFHSARWNYKISLVGKRVAVIGSGASATQFVPIISEDPTVQVTQFCRSPSWILPPVRREYSTIQKWLFRHIPLYLRTYRNLLYLWTEMLYFAIFENQTLSPYIQKSVQEHMAKFTPAEYVDQLIPSDPNHKLGCKRLLYDTNYLASLARPNLSLVHDPIESIGEEGILTKEGPRVADVIIYATGYITDDYPINIRGTEKNVSEYYRAHSGPTAYLGTSIPTFPNFFTLSGANTATGHTSVLFAEEVQVQYILQLIKPVLAGDILSMEVTAEATDTYNHDIQSRLSSCVWSNCFSWYKTGNNGKIHALFPGYMTLFWWWMRRPNWSHYKVVTVGRWEPRRPIHGAAFWGCAGMGLAGVAYLGWLGFA</sequence>
<dbReference type="PRINTS" id="PR00411">
    <property type="entry name" value="PNDRDTASEI"/>
</dbReference>
<dbReference type="PRINTS" id="PR00368">
    <property type="entry name" value="FADPNR"/>
</dbReference>
<dbReference type="InterPro" id="IPR020946">
    <property type="entry name" value="Flavin_mOase-like"/>
</dbReference>
<comment type="similarity">
    <text evidence="1">Belongs to the FAD-binding monooxygenase family.</text>
</comment>
<evidence type="ECO:0000256" key="4">
    <source>
        <dbReference type="ARBA" id="ARBA00023002"/>
    </source>
</evidence>
<dbReference type="EMBL" id="JARJCM010000261">
    <property type="protein sequence ID" value="KAJ7020476.1"/>
    <property type="molecule type" value="Genomic_DNA"/>
</dbReference>
<keyword evidence="3" id="KW-0274">FAD</keyword>
<evidence type="ECO:0000256" key="2">
    <source>
        <dbReference type="ARBA" id="ARBA00022630"/>
    </source>
</evidence>
<keyword evidence="5" id="KW-1133">Transmembrane helix</keyword>
<dbReference type="InterPro" id="IPR051209">
    <property type="entry name" value="FAD-bind_Monooxygenase_sf"/>
</dbReference>
<evidence type="ECO:0000256" key="3">
    <source>
        <dbReference type="ARBA" id="ARBA00022827"/>
    </source>
</evidence>
<reference evidence="6" key="1">
    <citation type="submission" date="2023-03" db="EMBL/GenBank/DDBJ databases">
        <title>Massive genome expansion in bonnet fungi (Mycena s.s.) driven by repeated elements and novel gene families across ecological guilds.</title>
        <authorList>
            <consortium name="Lawrence Berkeley National Laboratory"/>
            <person name="Harder C.B."/>
            <person name="Miyauchi S."/>
            <person name="Viragh M."/>
            <person name="Kuo A."/>
            <person name="Thoen E."/>
            <person name="Andreopoulos B."/>
            <person name="Lu D."/>
            <person name="Skrede I."/>
            <person name="Drula E."/>
            <person name="Henrissat B."/>
            <person name="Morin E."/>
            <person name="Kohler A."/>
            <person name="Barry K."/>
            <person name="LaButti K."/>
            <person name="Morin E."/>
            <person name="Salamov A."/>
            <person name="Lipzen A."/>
            <person name="Mereny Z."/>
            <person name="Hegedus B."/>
            <person name="Baldrian P."/>
            <person name="Stursova M."/>
            <person name="Weitz H."/>
            <person name="Taylor A."/>
            <person name="Grigoriev I.V."/>
            <person name="Nagy L.G."/>
            <person name="Martin F."/>
            <person name="Kauserud H."/>
        </authorList>
    </citation>
    <scope>NUCLEOTIDE SEQUENCE</scope>
    <source>
        <strain evidence="6">CBHHK200</strain>
    </source>
</reference>
<dbReference type="SUPFAM" id="SSF51905">
    <property type="entry name" value="FAD/NAD(P)-binding domain"/>
    <property type="match status" value="1"/>
</dbReference>
<evidence type="ECO:0000313" key="7">
    <source>
        <dbReference type="Proteomes" id="UP001218188"/>
    </source>
</evidence>
<dbReference type="GO" id="GO:0004499">
    <property type="term" value="F:N,N-dimethylaniline monooxygenase activity"/>
    <property type="evidence" value="ECO:0007669"/>
    <property type="project" value="InterPro"/>
</dbReference>
<keyword evidence="2" id="KW-0285">Flavoprotein</keyword>
<protein>
    <submittedName>
        <fullName evidence="6">Uncharacterized protein</fullName>
    </submittedName>
</protein>
<dbReference type="PANTHER" id="PTHR42877">
    <property type="entry name" value="L-ORNITHINE N(5)-MONOOXYGENASE-RELATED"/>
    <property type="match status" value="1"/>
</dbReference>
<keyword evidence="7" id="KW-1185">Reference proteome</keyword>
<keyword evidence="4" id="KW-0560">Oxidoreductase</keyword>
<dbReference type="InterPro" id="IPR036188">
    <property type="entry name" value="FAD/NAD-bd_sf"/>
</dbReference>
<dbReference type="GO" id="GO:0050660">
    <property type="term" value="F:flavin adenine dinucleotide binding"/>
    <property type="evidence" value="ECO:0007669"/>
    <property type="project" value="InterPro"/>
</dbReference>